<evidence type="ECO:0000259" key="1">
    <source>
        <dbReference type="Pfam" id="PF20179"/>
    </source>
</evidence>
<dbReference type="PANTHER" id="PTHR47570">
    <property type="entry name" value="ZINC ION BINDING PROTEIN"/>
    <property type="match status" value="1"/>
</dbReference>
<dbReference type="EMBL" id="KN817590">
    <property type="protein sequence ID" value="KJA18379.1"/>
    <property type="molecule type" value="Genomic_DNA"/>
</dbReference>
<feature type="domain" description="Mitochondrial splicing suppressor 51-like C-terminal" evidence="1">
    <location>
        <begin position="122"/>
        <end position="318"/>
    </location>
</feature>
<feature type="non-terminal residue" evidence="2">
    <location>
        <position position="335"/>
    </location>
</feature>
<sequence length="335" mass="37262">FPWGRLESDGSFNFDIARGRFEVLGTSGYGYWSHQGGIVARSATVTDFGYLNGEDLLRNSHLSDEEGWKLPPKLIPHRNFSSSATRPKLVTEFEPGIVDWDSWYRWRKLEKESPAALLMNYPMSVYQIVVNCLELTSAKAGKPDRRIGLRLHLLGTKSELNHLPLFSELALLLPYHDVKLVLFGASVARLVKEAKKYAGSLASGSPVFTYLSPPECGSGTVSVYLHLASENWSAMTNDIPDALIGCNAGLGSYPEWLPVVQAAHSQHIPFATTEYAEQSAEHQRNTMAVMLAGTSAVPRPLEEYKIQINPFQRPGQRQIPMYRLPNVVNGFTLVV</sequence>
<organism evidence="2 3">
    <name type="scientific">Hypholoma sublateritium (strain FD-334 SS-4)</name>
    <dbReference type="NCBI Taxonomy" id="945553"/>
    <lineage>
        <taxon>Eukaryota</taxon>
        <taxon>Fungi</taxon>
        <taxon>Dikarya</taxon>
        <taxon>Basidiomycota</taxon>
        <taxon>Agaricomycotina</taxon>
        <taxon>Agaricomycetes</taxon>
        <taxon>Agaricomycetidae</taxon>
        <taxon>Agaricales</taxon>
        <taxon>Agaricineae</taxon>
        <taxon>Strophariaceae</taxon>
        <taxon>Hypholoma</taxon>
    </lineage>
</organism>
<dbReference type="InterPro" id="IPR046824">
    <property type="entry name" value="Mss51-like_C"/>
</dbReference>
<keyword evidence="3" id="KW-1185">Reference proteome</keyword>
<name>A0A0D2NHD4_HYPSF</name>
<dbReference type="OMA" id="WIPMIND"/>
<dbReference type="Pfam" id="PF20179">
    <property type="entry name" value="MSS51_C"/>
    <property type="match status" value="1"/>
</dbReference>
<protein>
    <recommendedName>
        <fullName evidence="1">Mitochondrial splicing suppressor 51-like C-terminal domain-containing protein</fullName>
    </recommendedName>
</protein>
<dbReference type="AlphaFoldDB" id="A0A0D2NHD4"/>
<reference evidence="3" key="1">
    <citation type="submission" date="2014-04" db="EMBL/GenBank/DDBJ databases">
        <title>Evolutionary Origins and Diversification of the Mycorrhizal Mutualists.</title>
        <authorList>
            <consortium name="DOE Joint Genome Institute"/>
            <consortium name="Mycorrhizal Genomics Consortium"/>
            <person name="Kohler A."/>
            <person name="Kuo A."/>
            <person name="Nagy L.G."/>
            <person name="Floudas D."/>
            <person name="Copeland A."/>
            <person name="Barry K.W."/>
            <person name="Cichocki N."/>
            <person name="Veneault-Fourrey C."/>
            <person name="LaButti K."/>
            <person name="Lindquist E.A."/>
            <person name="Lipzen A."/>
            <person name="Lundell T."/>
            <person name="Morin E."/>
            <person name="Murat C."/>
            <person name="Riley R."/>
            <person name="Ohm R."/>
            <person name="Sun H."/>
            <person name="Tunlid A."/>
            <person name="Henrissat B."/>
            <person name="Grigoriev I.V."/>
            <person name="Hibbett D.S."/>
            <person name="Martin F."/>
        </authorList>
    </citation>
    <scope>NUCLEOTIDE SEQUENCE [LARGE SCALE GENOMIC DNA]</scope>
    <source>
        <strain evidence="3">FD-334 SS-4</strain>
    </source>
</reference>
<dbReference type="Proteomes" id="UP000054270">
    <property type="component" value="Unassembled WGS sequence"/>
</dbReference>
<accession>A0A0D2NHD4</accession>
<dbReference type="OrthoDB" id="432970at2759"/>
<evidence type="ECO:0000313" key="3">
    <source>
        <dbReference type="Proteomes" id="UP000054270"/>
    </source>
</evidence>
<gene>
    <name evidence="2" type="ORF">HYPSUDRAFT_123053</name>
</gene>
<dbReference type="STRING" id="945553.A0A0D2NHD4"/>
<proteinExistence type="predicted"/>
<evidence type="ECO:0000313" key="2">
    <source>
        <dbReference type="EMBL" id="KJA18379.1"/>
    </source>
</evidence>
<feature type="non-terminal residue" evidence="2">
    <location>
        <position position="1"/>
    </location>
</feature>
<dbReference type="PANTHER" id="PTHR47570:SF1">
    <property type="entry name" value="ZINC ION BINDING PROTEIN"/>
    <property type="match status" value="1"/>
</dbReference>